<protein>
    <submittedName>
        <fullName evidence="5">Crotonase/enoyl-CoA hydratase family protein</fullName>
    </submittedName>
</protein>
<dbReference type="InterPro" id="IPR018376">
    <property type="entry name" value="Enoyl-CoA_hyd/isom_CS"/>
</dbReference>
<organism evidence="5 6">
    <name type="scientific">Amycolatopsis acidicola</name>
    <dbReference type="NCBI Taxonomy" id="2596893"/>
    <lineage>
        <taxon>Bacteria</taxon>
        <taxon>Bacillati</taxon>
        <taxon>Actinomycetota</taxon>
        <taxon>Actinomycetes</taxon>
        <taxon>Pseudonocardiales</taxon>
        <taxon>Pseudonocardiaceae</taxon>
        <taxon>Amycolatopsis</taxon>
    </lineage>
</organism>
<dbReference type="OrthoDB" id="4284283at2"/>
<dbReference type="Gene3D" id="3.90.226.10">
    <property type="entry name" value="2-enoyl-CoA Hydratase, Chain A, domain 1"/>
    <property type="match status" value="1"/>
</dbReference>
<evidence type="ECO:0000313" key="6">
    <source>
        <dbReference type="Proteomes" id="UP000319769"/>
    </source>
</evidence>
<dbReference type="PANTHER" id="PTHR11941">
    <property type="entry name" value="ENOYL-COA HYDRATASE-RELATED"/>
    <property type="match status" value="1"/>
</dbReference>
<name>A0A5N0VJB0_9PSEU</name>
<dbReference type="AlphaFoldDB" id="A0A5N0VJB0"/>
<dbReference type="RefSeq" id="WP_144745830.1">
    <property type="nucleotide sequence ID" value="NZ_VMNW02000002.1"/>
</dbReference>
<dbReference type="GO" id="GO:0006635">
    <property type="term" value="P:fatty acid beta-oxidation"/>
    <property type="evidence" value="ECO:0007669"/>
    <property type="project" value="TreeGrafter"/>
</dbReference>
<dbReference type="Gene3D" id="1.10.12.10">
    <property type="entry name" value="Lyase 2-enoyl-coa Hydratase, Chain A, domain 2"/>
    <property type="match status" value="1"/>
</dbReference>
<dbReference type="InterPro" id="IPR014748">
    <property type="entry name" value="Enoyl-CoA_hydra_C"/>
</dbReference>
<dbReference type="PROSITE" id="PS00166">
    <property type="entry name" value="ENOYL_COA_HYDRATASE"/>
    <property type="match status" value="1"/>
</dbReference>
<evidence type="ECO:0000256" key="4">
    <source>
        <dbReference type="RuleBase" id="RU003707"/>
    </source>
</evidence>
<reference evidence="5" key="1">
    <citation type="submission" date="2019-09" db="EMBL/GenBank/DDBJ databases">
        <authorList>
            <person name="Teo W.F.A."/>
            <person name="Duangmal K."/>
        </authorList>
    </citation>
    <scope>NUCLEOTIDE SEQUENCE [LARGE SCALE GENOMIC DNA]</scope>
    <source>
        <strain evidence="5">K81G1</strain>
    </source>
</reference>
<accession>A0A5N0VJB0</accession>
<dbReference type="InterPro" id="IPR029045">
    <property type="entry name" value="ClpP/crotonase-like_dom_sf"/>
</dbReference>
<gene>
    <name evidence="5" type="ORF">FPZ12_002610</name>
</gene>
<dbReference type="Proteomes" id="UP000319769">
    <property type="component" value="Unassembled WGS sequence"/>
</dbReference>
<dbReference type="EMBL" id="VMNW02000002">
    <property type="protein sequence ID" value="KAA9166467.1"/>
    <property type="molecule type" value="Genomic_DNA"/>
</dbReference>
<keyword evidence="3" id="KW-0456">Lyase</keyword>
<keyword evidence="2" id="KW-0443">Lipid metabolism</keyword>
<keyword evidence="6" id="KW-1185">Reference proteome</keyword>
<dbReference type="CDD" id="cd06558">
    <property type="entry name" value="crotonase-like"/>
    <property type="match status" value="1"/>
</dbReference>
<dbReference type="GO" id="GO:0016829">
    <property type="term" value="F:lyase activity"/>
    <property type="evidence" value="ECO:0007669"/>
    <property type="project" value="UniProtKB-KW"/>
</dbReference>
<evidence type="ECO:0000256" key="1">
    <source>
        <dbReference type="ARBA" id="ARBA00005254"/>
    </source>
</evidence>
<dbReference type="InterPro" id="IPR001753">
    <property type="entry name" value="Enoyl-CoA_hydra/iso"/>
</dbReference>
<sequence>MTGRTKSDVPLLVADEGPVRILTLNRPAERNAIDLATATAIDEAVTEFDADPVLRVAILAANGPAFCAGMDLKAFLRGERPSTVRGFAGLVEQPPAKPVIAAVEGAAVAGGFELVLACDLVVAAETAFFALPEVRRGLVAAGGGLLRLPGRMPYHLAMELALTGNRLAAADAGRQGLVNRLTPPGEALPAALELAREVGACGPLAVTATKKIIQDGPGWPRDEAFGRQRVLAEPVRSSADAAEGALAFTEKRAPVWTGK</sequence>
<evidence type="ECO:0000256" key="3">
    <source>
        <dbReference type="ARBA" id="ARBA00023239"/>
    </source>
</evidence>
<dbReference type="NCBIfam" id="NF006100">
    <property type="entry name" value="PRK08252.1"/>
    <property type="match status" value="1"/>
</dbReference>
<comment type="similarity">
    <text evidence="1 4">Belongs to the enoyl-CoA hydratase/isomerase family.</text>
</comment>
<evidence type="ECO:0000256" key="2">
    <source>
        <dbReference type="ARBA" id="ARBA00023098"/>
    </source>
</evidence>
<dbReference type="Pfam" id="PF00378">
    <property type="entry name" value="ECH_1"/>
    <property type="match status" value="1"/>
</dbReference>
<dbReference type="PANTHER" id="PTHR11941:SF169">
    <property type="entry name" value="(7AS)-7A-METHYL-1,5-DIOXO-2,3,5,6,7,7A-HEXAHYDRO-1H-INDENE-CARBOXYL-COA HYDROLASE"/>
    <property type="match status" value="1"/>
</dbReference>
<proteinExistence type="inferred from homology"/>
<dbReference type="SUPFAM" id="SSF52096">
    <property type="entry name" value="ClpP/crotonase"/>
    <property type="match status" value="1"/>
</dbReference>
<evidence type="ECO:0000313" key="5">
    <source>
        <dbReference type="EMBL" id="KAA9166467.1"/>
    </source>
</evidence>
<comment type="caution">
    <text evidence="5">The sequence shown here is derived from an EMBL/GenBank/DDBJ whole genome shotgun (WGS) entry which is preliminary data.</text>
</comment>